<comment type="caution">
    <text evidence="11">The sequence shown here is derived from an EMBL/GenBank/DDBJ whole genome shotgun (WGS) entry which is preliminary data.</text>
</comment>
<dbReference type="InterPro" id="IPR001580">
    <property type="entry name" value="Calret/calnex"/>
</dbReference>
<feature type="disulfide bond" evidence="8">
    <location>
        <begin position="99"/>
        <end position="133"/>
    </location>
</feature>
<feature type="region of interest" description="Disordered" evidence="10">
    <location>
        <begin position="197"/>
        <end position="236"/>
    </location>
</feature>
<evidence type="ECO:0000256" key="1">
    <source>
        <dbReference type="ARBA" id="ARBA00004389"/>
    </source>
</evidence>
<dbReference type="AlphaFoldDB" id="A0A8S1IVK4"/>
<evidence type="ECO:0008006" key="13">
    <source>
        <dbReference type="Google" id="ProtNLM"/>
    </source>
</evidence>
<dbReference type="PRINTS" id="PR00626">
    <property type="entry name" value="CALRETICULIN"/>
</dbReference>
<evidence type="ECO:0000256" key="4">
    <source>
        <dbReference type="ARBA" id="ARBA00022824"/>
    </source>
</evidence>
<feature type="compositionally biased region" description="Acidic residues" evidence="10">
    <location>
        <begin position="511"/>
        <end position="522"/>
    </location>
</feature>
<feature type="compositionally biased region" description="Basic and acidic residues" evidence="10">
    <location>
        <begin position="227"/>
        <end position="236"/>
    </location>
</feature>
<keyword evidence="7 9" id="KW-0143">Chaperone</keyword>
<evidence type="ECO:0000256" key="3">
    <source>
        <dbReference type="ARBA" id="ARBA00022692"/>
    </source>
</evidence>
<proteinExistence type="inferred from homology"/>
<evidence type="ECO:0000256" key="6">
    <source>
        <dbReference type="ARBA" id="ARBA00023136"/>
    </source>
</evidence>
<keyword evidence="12" id="KW-1185">Reference proteome</keyword>
<evidence type="ECO:0000313" key="11">
    <source>
        <dbReference type="EMBL" id="CAD7698110.1"/>
    </source>
</evidence>
<dbReference type="InterPro" id="IPR018124">
    <property type="entry name" value="Calret/calnex_CS"/>
</dbReference>
<feature type="compositionally biased region" description="Acidic residues" evidence="10">
    <location>
        <begin position="486"/>
        <end position="501"/>
    </location>
</feature>
<evidence type="ECO:0000256" key="7">
    <source>
        <dbReference type="ARBA" id="ARBA00023186"/>
    </source>
</evidence>
<feature type="compositionally biased region" description="Basic residues" evidence="10">
    <location>
        <begin position="526"/>
        <end position="535"/>
    </location>
</feature>
<evidence type="ECO:0000256" key="8">
    <source>
        <dbReference type="PIRSR" id="PIRSR601580-3"/>
    </source>
</evidence>
<evidence type="ECO:0000256" key="2">
    <source>
        <dbReference type="ARBA" id="ARBA00010983"/>
    </source>
</evidence>
<feature type="chain" id="PRO_5035960950" description="Calnexin" evidence="9">
    <location>
        <begin position="21"/>
        <end position="535"/>
    </location>
</feature>
<feature type="region of interest" description="Disordered" evidence="10">
    <location>
        <begin position="397"/>
        <end position="416"/>
    </location>
</feature>
<dbReference type="InterPro" id="IPR009033">
    <property type="entry name" value="Calreticulin/calnexin_P_dom_sf"/>
</dbReference>
<evidence type="ECO:0000256" key="10">
    <source>
        <dbReference type="SAM" id="MobiDB-lite"/>
    </source>
</evidence>
<dbReference type="GO" id="GO:0036503">
    <property type="term" value="P:ERAD pathway"/>
    <property type="evidence" value="ECO:0007669"/>
    <property type="project" value="TreeGrafter"/>
</dbReference>
<dbReference type="EMBL" id="CAJHUC010000764">
    <property type="protein sequence ID" value="CAD7698110.1"/>
    <property type="molecule type" value="Genomic_DNA"/>
</dbReference>
<keyword evidence="4 9" id="KW-0256">Endoplasmic reticulum</keyword>
<organism evidence="11 12">
    <name type="scientific">Ostreobium quekettii</name>
    <dbReference type="NCBI Taxonomy" id="121088"/>
    <lineage>
        <taxon>Eukaryota</taxon>
        <taxon>Viridiplantae</taxon>
        <taxon>Chlorophyta</taxon>
        <taxon>core chlorophytes</taxon>
        <taxon>Ulvophyceae</taxon>
        <taxon>TCBD clade</taxon>
        <taxon>Bryopsidales</taxon>
        <taxon>Ostreobineae</taxon>
        <taxon>Ostreobiaceae</taxon>
        <taxon>Ostreobium</taxon>
    </lineage>
</organism>
<dbReference type="GO" id="GO:0005789">
    <property type="term" value="C:endoplasmic reticulum membrane"/>
    <property type="evidence" value="ECO:0007669"/>
    <property type="project" value="UniProtKB-SubCell"/>
</dbReference>
<sequence length="535" mass="59614">MAPIWRLLAAVLVGAALCAAGPAPLVEEFGEGWQGRWRHSTDDKYIGRFEVEDVFDDPALKVPAKAQHYGAAETLEEPLDPAKGLVVQYEAKWSEGHTCSGGYLKLFTHSAAFDANGLVENTPYTVMFGPDKCGQTNKVHLIVRHNNPINGTADEKHLMSPPRTPGNSLTHLYTAILKPDNTFAVLIDGKEEASGSLFDKFDPPFNPPKEIDDPEDKKPEDWVDNAKMPDPDAKKPDDWVEEAMIVDENATKPEGWLDDEPDVIDDPDAEEPEDWDTEEDGEWEPPKIPNPLCKSAPGCGEWSKPMIKNPEYKGEWRAPKIDNPDYKGPWSPRKIPNPHFYEDAEPLKNIGKIGAVGVEIWTMDSGIYFDNIIVAQDEELVTTYKEKWSQRHVAEEAEQEARRKKDTSRKEGAAGFLQDLADRPELEAIRPYLLPIVDVAENNTLIFYGVGLFALFFTLFGVISCCRRSSKVGAAAGEAHKKDITGPDDDVADGDDEDEDGKVETEPEAKGDDDDDEDDEGDEKVRKRRGTRRAD</sequence>
<dbReference type="PANTHER" id="PTHR11073">
    <property type="entry name" value="CALRETICULIN AND CALNEXIN"/>
    <property type="match status" value="1"/>
</dbReference>
<feature type="compositionally biased region" description="Acidic residues" evidence="10">
    <location>
        <begin position="256"/>
        <end position="283"/>
    </location>
</feature>
<feature type="transmembrane region" description="Helical" evidence="9">
    <location>
        <begin position="445"/>
        <end position="463"/>
    </location>
</feature>
<evidence type="ECO:0000256" key="5">
    <source>
        <dbReference type="ARBA" id="ARBA00022989"/>
    </source>
</evidence>
<dbReference type="PROSITE" id="PS00804">
    <property type="entry name" value="CALRETICULIN_2"/>
    <property type="match status" value="1"/>
</dbReference>
<evidence type="ECO:0000256" key="9">
    <source>
        <dbReference type="RuleBase" id="RU362126"/>
    </source>
</evidence>
<keyword evidence="8" id="KW-1015">Disulfide bond</keyword>
<dbReference type="FunFam" id="2.10.250.10:FF:000001">
    <property type="entry name" value="Calnexin homolog"/>
    <property type="match status" value="1"/>
</dbReference>
<keyword evidence="9" id="KW-0732">Signal</keyword>
<dbReference type="Pfam" id="PF00262">
    <property type="entry name" value="Calreticulin"/>
    <property type="match status" value="1"/>
</dbReference>
<feature type="compositionally biased region" description="Basic and acidic residues" evidence="10">
    <location>
        <begin position="397"/>
        <end position="412"/>
    </location>
</feature>
<dbReference type="GO" id="GO:0005509">
    <property type="term" value="F:calcium ion binding"/>
    <property type="evidence" value="ECO:0007669"/>
    <property type="project" value="InterPro"/>
</dbReference>
<feature type="compositionally biased region" description="Basic and acidic residues" evidence="10">
    <location>
        <begin position="209"/>
        <end position="221"/>
    </location>
</feature>
<comment type="similarity">
    <text evidence="2 9">Belongs to the calreticulin family.</text>
</comment>
<keyword evidence="6 9" id="KW-0472">Membrane</keyword>
<dbReference type="GO" id="GO:0051082">
    <property type="term" value="F:unfolded protein binding"/>
    <property type="evidence" value="ECO:0007669"/>
    <property type="project" value="InterPro"/>
</dbReference>
<feature type="region of interest" description="Disordered" evidence="10">
    <location>
        <begin position="249"/>
        <end position="294"/>
    </location>
</feature>
<keyword evidence="5 9" id="KW-1133">Transmembrane helix</keyword>
<gene>
    <name evidence="11" type="ORF">OSTQU699_LOCUS3471</name>
</gene>
<dbReference type="SUPFAM" id="SSF63887">
    <property type="entry name" value="P-domain of calnexin/calreticulin"/>
    <property type="match status" value="1"/>
</dbReference>
<feature type="signal peptide" evidence="9">
    <location>
        <begin position="1"/>
        <end position="20"/>
    </location>
</feature>
<dbReference type="OrthoDB" id="1938156at2759"/>
<dbReference type="InterPro" id="IPR013320">
    <property type="entry name" value="ConA-like_dom_sf"/>
</dbReference>
<name>A0A8S1IVK4_9CHLO</name>
<dbReference type="Gene3D" id="2.10.250.10">
    <property type="entry name" value="Calreticulin/calnexin, P domain"/>
    <property type="match status" value="1"/>
</dbReference>
<dbReference type="SUPFAM" id="SSF49899">
    <property type="entry name" value="Concanavalin A-like lectins/glucanases"/>
    <property type="match status" value="1"/>
</dbReference>
<dbReference type="Gene3D" id="2.60.120.200">
    <property type="match status" value="1"/>
</dbReference>
<dbReference type="GO" id="GO:0006457">
    <property type="term" value="P:protein folding"/>
    <property type="evidence" value="ECO:0007669"/>
    <property type="project" value="InterPro"/>
</dbReference>
<evidence type="ECO:0000313" key="12">
    <source>
        <dbReference type="Proteomes" id="UP000708148"/>
    </source>
</evidence>
<feature type="region of interest" description="Disordered" evidence="10">
    <location>
        <begin position="476"/>
        <end position="535"/>
    </location>
</feature>
<keyword evidence="3 9" id="KW-0812">Transmembrane</keyword>
<protein>
    <recommendedName>
        <fullName evidence="13">Calnexin</fullName>
    </recommendedName>
</protein>
<reference evidence="11" key="1">
    <citation type="submission" date="2020-12" db="EMBL/GenBank/DDBJ databases">
        <authorList>
            <person name="Iha C."/>
        </authorList>
    </citation>
    <scope>NUCLEOTIDE SEQUENCE</scope>
</reference>
<dbReference type="Proteomes" id="UP000708148">
    <property type="component" value="Unassembled WGS sequence"/>
</dbReference>
<dbReference type="PANTHER" id="PTHR11073:SF1">
    <property type="entry name" value="CALNEXIN 14D-RELATED"/>
    <property type="match status" value="1"/>
</dbReference>
<accession>A0A8S1IVK4</accession>
<comment type="subcellular location">
    <subcellularLocation>
        <location evidence="1">Endoplasmic reticulum membrane</location>
        <topology evidence="1">Single-pass membrane protein</topology>
    </subcellularLocation>
</comment>